<feature type="active site" description="Proton acceptor" evidence="8">
    <location>
        <position position="235"/>
    </location>
</feature>
<evidence type="ECO:0000256" key="7">
    <source>
        <dbReference type="ARBA" id="ARBA00023277"/>
    </source>
</evidence>
<dbReference type="AlphaFoldDB" id="A0A2R4MIK8"/>
<keyword evidence="14" id="KW-1185">Reference proteome</keyword>
<keyword evidence="3 8" id="KW-0808">Transferase</keyword>
<dbReference type="SUPFAM" id="SSF53067">
    <property type="entry name" value="Actin-like ATPase domain"/>
    <property type="match status" value="2"/>
</dbReference>
<evidence type="ECO:0000256" key="8">
    <source>
        <dbReference type="HAMAP-Rule" id="MF_02220"/>
    </source>
</evidence>
<keyword evidence="7 8" id="KW-0119">Carbohydrate metabolism</keyword>
<dbReference type="PANTHER" id="PTHR43095:SF6">
    <property type="entry name" value="XYLULOSE KINASE"/>
    <property type="match status" value="1"/>
</dbReference>
<proteinExistence type="inferred from homology"/>
<evidence type="ECO:0000256" key="6">
    <source>
        <dbReference type="ARBA" id="ARBA00022840"/>
    </source>
</evidence>
<feature type="binding site" evidence="8">
    <location>
        <begin position="79"/>
        <end position="80"/>
    </location>
    <ligand>
        <name>substrate</name>
    </ligand>
</feature>
<evidence type="ECO:0000256" key="5">
    <source>
        <dbReference type="ARBA" id="ARBA00022777"/>
    </source>
</evidence>
<dbReference type="InterPro" id="IPR018484">
    <property type="entry name" value="FGGY_N"/>
</dbReference>
<evidence type="ECO:0000256" key="10">
    <source>
        <dbReference type="RuleBase" id="RU364073"/>
    </source>
</evidence>
<dbReference type="EMBL" id="CP021330">
    <property type="protein sequence ID" value="AVX05810.1"/>
    <property type="molecule type" value="Genomic_DNA"/>
</dbReference>
<evidence type="ECO:0000313" key="14">
    <source>
        <dbReference type="Proteomes" id="UP000258927"/>
    </source>
</evidence>
<dbReference type="EC" id="2.7.1.17" evidence="8 10"/>
<dbReference type="InterPro" id="IPR043129">
    <property type="entry name" value="ATPase_NBD"/>
</dbReference>
<evidence type="ECO:0000256" key="2">
    <source>
        <dbReference type="ARBA" id="ARBA00022629"/>
    </source>
</evidence>
<protein>
    <recommendedName>
        <fullName evidence="8 10">Xylulose kinase</fullName>
        <shortName evidence="8 10">Xylulokinase</shortName>
        <ecNumber evidence="8 10">2.7.1.17</ecNumber>
    </recommendedName>
</protein>
<accession>A0A2R4MIK8</accession>
<dbReference type="STRING" id="1122213.GCA_000423365_01015"/>
<evidence type="ECO:0000256" key="9">
    <source>
        <dbReference type="RuleBase" id="RU003733"/>
    </source>
</evidence>
<gene>
    <name evidence="8 10" type="primary">xylB</name>
    <name evidence="13" type="ORF">MXMO3_03304</name>
</gene>
<dbReference type="HAMAP" id="MF_02220">
    <property type="entry name" value="XylB"/>
    <property type="match status" value="1"/>
</dbReference>
<name>A0A2R4MIK8_9HYPH</name>
<dbReference type="GO" id="GO:0005524">
    <property type="term" value="F:ATP binding"/>
    <property type="evidence" value="ECO:0007669"/>
    <property type="project" value="UniProtKB-UniRule"/>
</dbReference>
<dbReference type="GO" id="GO:0004856">
    <property type="term" value="F:D-xylulokinase activity"/>
    <property type="evidence" value="ECO:0007669"/>
    <property type="project" value="UniProtKB-UniRule"/>
</dbReference>
<dbReference type="KEGG" id="mmyr:MXMO3_03304"/>
<dbReference type="Gene3D" id="3.30.420.40">
    <property type="match status" value="2"/>
</dbReference>
<evidence type="ECO:0000313" key="13">
    <source>
        <dbReference type="EMBL" id="AVX05810.1"/>
    </source>
</evidence>
<comment type="catalytic activity">
    <reaction evidence="8 10">
        <text>D-xylulose + ATP = D-xylulose 5-phosphate + ADP + H(+)</text>
        <dbReference type="Rhea" id="RHEA:10964"/>
        <dbReference type="ChEBI" id="CHEBI:15378"/>
        <dbReference type="ChEBI" id="CHEBI:17140"/>
        <dbReference type="ChEBI" id="CHEBI:30616"/>
        <dbReference type="ChEBI" id="CHEBI:57737"/>
        <dbReference type="ChEBI" id="CHEBI:456216"/>
        <dbReference type="EC" id="2.7.1.17"/>
    </reaction>
</comment>
<dbReference type="PROSITE" id="PS00445">
    <property type="entry name" value="FGGY_KINASES_2"/>
    <property type="match status" value="1"/>
</dbReference>
<reference evidence="13 14" key="1">
    <citation type="submission" date="2017-05" db="EMBL/GenBank/DDBJ databases">
        <title>Genome Analysis of Maritalea myrionectae HL2708#5.</title>
        <authorList>
            <consortium name="Cotde Inc.-PKNU"/>
            <person name="Jang D."/>
            <person name="Oh H.-M."/>
        </authorList>
    </citation>
    <scope>NUCLEOTIDE SEQUENCE [LARGE SCALE GENOMIC DNA]</scope>
    <source>
        <strain evidence="13 14">HL2708#5</strain>
    </source>
</reference>
<keyword evidence="5 8" id="KW-0418">Kinase</keyword>
<dbReference type="GO" id="GO:0042732">
    <property type="term" value="P:D-xylose metabolic process"/>
    <property type="evidence" value="ECO:0007669"/>
    <property type="project" value="UniProtKB-KW"/>
</dbReference>
<evidence type="ECO:0000259" key="12">
    <source>
        <dbReference type="Pfam" id="PF02782"/>
    </source>
</evidence>
<dbReference type="CDD" id="cd07808">
    <property type="entry name" value="ASKHA_NBD_FGGY_EcXK-like"/>
    <property type="match status" value="1"/>
</dbReference>
<dbReference type="Proteomes" id="UP000258927">
    <property type="component" value="Chromosome"/>
</dbReference>
<dbReference type="NCBIfam" id="TIGR01312">
    <property type="entry name" value="XylB"/>
    <property type="match status" value="1"/>
</dbReference>
<evidence type="ECO:0000256" key="3">
    <source>
        <dbReference type="ARBA" id="ARBA00022679"/>
    </source>
</evidence>
<dbReference type="InterPro" id="IPR000577">
    <property type="entry name" value="Carb_kinase_FGGY"/>
</dbReference>
<evidence type="ECO:0000256" key="4">
    <source>
        <dbReference type="ARBA" id="ARBA00022741"/>
    </source>
</evidence>
<dbReference type="PANTHER" id="PTHR43095">
    <property type="entry name" value="SUGAR KINASE"/>
    <property type="match status" value="1"/>
</dbReference>
<keyword evidence="4 8" id="KW-0547">Nucleotide-binding</keyword>
<dbReference type="GO" id="GO:0005998">
    <property type="term" value="P:xylulose catabolic process"/>
    <property type="evidence" value="ECO:0007669"/>
    <property type="project" value="UniProtKB-UniRule"/>
</dbReference>
<feature type="domain" description="Carbohydrate kinase FGGY C-terminal" evidence="12">
    <location>
        <begin position="252"/>
        <end position="434"/>
    </location>
</feature>
<dbReference type="InterPro" id="IPR050406">
    <property type="entry name" value="FGGY_Carb_Kinase"/>
</dbReference>
<organism evidence="13 14">
    <name type="scientific">Maritalea myrionectae</name>
    <dbReference type="NCBI Taxonomy" id="454601"/>
    <lineage>
        <taxon>Bacteria</taxon>
        <taxon>Pseudomonadati</taxon>
        <taxon>Pseudomonadota</taxon>
        <taxon>Alphaproteobacteria</taxon>
        <taxon>Hyphomicrobiales</taxon>
        <taxon>Devosiaceae</taxon>
        <taxon>Maritalea</taxon>
    </lineage>
</organism>
<dbReference type="Pfam" id="PF00370">
    <property type="entry name" value="FGGY_N"/>
    <property type="match status" value="1"/>
</dbReference>
<dbReference type="InterPro" id="IPR018483">
    <property type="entry name" value="Carb_kinase_FGGY_CS"/>
</dbReference>
<evidence type="ECO:0000259" key="11">
    <source>
        <dbReference type="Pfam" id="PF00370"/>
    </source>
</evidence>
<keyword evidence="2 8" id="KW-0859">Xylose metabolism</keyword>
<comment type="similarity">
    <text evidence="1 8 9">Belongs to the FGGY kinase family.</text>
</comment>
<feature type="site" description="Important for activity" evidence="8">
    <location>
        <position position="6"/>
    </location>
</feature>
<comment type="function">
    <text evidence="8">Catalyzes the phosphorylation of D-xylulose to D-xylulose 5-phosphate.</text>
</comment>
<dbReference type="PIRSF" id="PIRSF000538">
    <property type="entry name" value="GlpK"/>
    <property type="match status" value="1"/>
</dbReference>
<dbReference type="RefSeq" id="WP_117396583.1">
    <property type="nucleotide sequence ID" value="NZ_CP021330.1"/>
</dbReference>
<feature type="domain" description="Carbohydrate kinase FGGY N-terminal" evidence="11">
    <location>
        <begin position="1"/>
        <end position="242"/>
    </location>
</feature>
<dbReference type="Pfam" id="PF02782">
    <property type="entry name" value="FGGY_C"/>
    <property type="match status" value="1"/>
</dbReference>
<keyword evidence="6 8" id="KW-0067">ATP-binding</keyword>
<sequence length="483" mass="51529">MYLGLDLGTSGLRALLTNDQGQSVASADHAYSTAHPHAGWSEQDPQLWIAACKKVLNDLRDTAPEALAQLKGIGISGHMHGAVLLDKALKPLRPCILWNDTRSHAEAAQLDAHENVRTLSGNIVFPGFTAPKLVWVKANEPDIFEKTAHILLPKDFLRLYLTGELRAEISDAAGTSWLDQSTRRWSNALLKVGQISENQLPELVEGSAPAGSLRDNLCADWGIGQEVMVVGGGADNAAAACGAGVLQEGQGFVSLGTSGVILVGRNAFAPQPETAVHTFCHAVPDRWYQMGVTLAATDSLNWLSKIAGMPPSKLTRELGAQLKPPSTIQFLPYLSGERTPINDSHIRGSFVGLDIAHDRADMTHAVLQGVTFALRQCLEALRATGATIDDLLAIGGGAQSGYWLQMLATAFNLPINVPEKGEFGAALGAARLAICGVTGREPEMVMAPPDIAETVLPDPQLSAAYNSAYEKFIKIYPAVRAVQ</sequence>
<dbReference type="InterPro" id="IPR006000">
    <property type="entry name" value="Xylulokinase"/>
</dbReference>
<dbReference type="InterPro" id="IPR018485">
    <property type="entry name" value="FGGY_C"/>
</dbReference>
<evidence type="ECO:0000256" key="1">
    <source>
        <dbReference type="ARBA" id="ARBA00009156"/>
    </source>
</evidence>